<reference evidence="2 3" key="1">
    <citation type="journal article" date="2011" name="Stand. Genomic Sci.">
        <title>Complete genome sequence of 'Thioalkalivibrio sulfidophilus' HL-EbGr7.</title>
        <authorList>
            <person name="Muyzer G."/>
            <person name="Sorokin D.Y."/>
            <person name="Mavromatis K."/>
            <person name="Lapidus A."/>
            <person name="Clum A."/>
            <person name="Ivanova N."/>
            <person name="Pati A."/>
            <person name="d'Haeseleer P."/>
            <person name="Woyke T."/>
            <person name="Kyrpides N.C."/>
        </authorList>
    </citation>
    <scope>NUCLEOTIDE SEQUENCE [LARGE SCALE GENOMIC DNA]</scope>
    <source>
        <strain evidence="2 3">HL-EbGR7</strain>
    </source>
</reference>
<dbReference type="KEGG" id="tgr:Tgr7_2981"/>
<gene>
    <name evidence="2" type="ordered locus">Tgr7_2981</name>
</gene>
<dbReference type="HOGENOM" id="CLU_2371865_0_0_6"/>
<dbReference type="EMBL" id="CP001339">
    <property type="protein sequence ID" value="ACL74051.1"/>
    <property type="molecule type" value="Genomic_DNA"/>
</dbReference>
<protein>
    <submittedName>
        <fullName evidence="2">Uncharacterized protein</fullName>
    </submittedName>
</protein>
<proteinExistence type="predicted"/>
<name>B8GPD1_THISH</name>
<accession>B8GPD1</accession>
<feature type="transmembrane region" description="Helical" evidence="1">
    <location>
        <begin position="40"/>
        <end position="58"/>
    </location>
</feature>
<keyword evidence="1" id="KW-0812">Transmembrane</keyword>
<dbReference type="STRING" id="396588.Tgr7_2981"/>
<evidence type="ECO:0000313" key="2">
    <source>
        <dbReference type="EMBL" id="ACL74051.1"/>
    </source>
</evidence>
<sequence>MGQSQRKELIAMIGLPILTLTLYLLWIWPSPRSTSFFVELTPYLICLLTGFPFALAIGRAVHHPIFISLLYLVIGLVATYSYAIAFLCAVRDICL</sequence>
<keyword evidence="3" id="KW-1185">Reference proteome</keyword>
<evidence type="ECO:0000256" key="1">
    <source>
        <dbReference type="SAM" id="Phobius"/>
    </source>
</evidence>
<keyword evidence="1" id="KW-1133">Transmembrane helix</keyword>
<organism evidence="2 3">
    <name type="scientific">Thioalkalivibrio sulfidiphilus (strain HL-EbGR7)</name>
    <dbReference type="NCBI Taxonomy" id="396588"/>
    <lineage>
        <taxon>Bacteria</taxon>
        <taxon>Pseudomonadati</taxon>
        <taxon>Pseudomonadota</taxon>
        <taxon>Gammaproteobacteria</taxon>
        <taxon>Chromatiales</taxon>
        <taxon>Ectothiorhodospiraceae</taxon>
        <taxon>Thioalkalivibrio</taxon>
    </lineage>
</organism>
<feature type="transmembrane region" description="Helical" evidence="1">
    <location>
        <begin position="65"/>
        <end position="87"/>
    </location>
</feature>
<feature type="transmembrane region" description="Helical" evidence="1">
    <location>
        <begin position="9"/>
        <end position="28"/>
    </location>
</feature>
<keyword evidence="1" id="KW-0472">Membrane</keyword>
<dbReference type="Proteomes" id="UP000002383">
    <property type="component" value="Chromosome"/>
</dbReference>
<evidence type="ECO:0000313" key="3">
    <source>
        <dbReference type="Proteomes" id="UP000002383"/>
    </source>
</evidence>
<dbReference type="AlphaFoldDB" id="B8GPD1"/>
<dbReference type="RefSeq" id="WP_012639514.1">
    <property type="nucleotide sequence ID" value="NC_011901.1"/>
</dbReference>